<accession>A0A399RSF7</accession>
<feature type="domain" description="SMP-30/Gluconolactonase/LRE-like region" evidence="4">
    <location>
        <begin position="16"/>
        <end position="257"/>
    </location>
</feature>
<dbReference type="Proteomes" id="UP000265845">
    <property type="component" value="Unassembled WGS sequence"/>
</dbReference>
<comment type="similarity">
    <text evidence="1">Belongs to the SMP-30/CGR1 family.</text>
</comment>
<comment type="cofactor">
    <cofactor evidence="3">
        <name>Zn(2+)</name>
        <dbReference type="ChEBI" id="CHEBI:29105"/>
    </cofactor>
    <text evidence="3">Binds 1 divalent metal cation per subunit.</text>
</comment>
<evidence type="ECO:0000313" key="6">
    <source>
        <dbReference type="Proteomes" id="UP000265845"/>
    </source>
</evidence>
<dbReference type="GO" id="GO:0019853">
    <property type="term" value="P:L-ascorbic acid biosynthetic process"/>
    <property type="evidence" value="ECO:0007669"/>
    <property type="project" value="TreeGrafter"/>
</dbReference>
<dbReference type="Pfam" id="PF08450">
    <property type="entry name" value="SGL"/>
    <property type="match status" value="1"/>
</dbReference>
<dbReference type="Gene3D" id="2.120.10.30">
    <property type="entry name" value="TolB, C-terminal domain"/>
    <property type="match status" value="1"/>
</dbReference>
<keyword evidence="6" id="KW-1185">Reference proteome</keyword>
<sequence>MKPADPQCVAPTSCLLGQSPVWSASEGLLFWVDPNRAKLHRFKPKTGNTRRYDLPLKASALGLAGGQLLMAGGLEVGLFDIETEDYRQIAKLDGDVSDLRINCGGCGPDGSFWFAVMDSAEKQARTVWYRLRADRVLEQLNAPSVIIPSTGCFSPDGRVFYTADTTEQEILAFDVREDGALEGRRVFATTSAGAGYPDGCAVDAEGFVWNAEWDGARIVRYRPDGAVDRVVSLATVRPTGLCFGDNDLRTLYITTARTGLTGFQMDTQPFAGGLFAMRTDCAGLSVRNWHGK</sequence>
<name>A0A399RSF7_9PROT</name>
<dbReference type="GO" id="GO:0004341">
    <property type="term" value="F:gluconolactonase activity"/>
    <property type="evidence" value="ECO:0007669"/>
    <property type="project" value="TreeGrafter"/>
</dbReference>
<evidence type="ECO:0000259" key="4">
    <source>
        <dbReference type="Pfam" id="PF08450"/>
    </source>
</evidence>
<evidence type="ECO:0000256" key="2">
    <source>
        <dbReference type="PIRSR" id="PIRSR605511-1"/>
    </source>
</evidence>
<dbReference type="InterPro" id="IPR013658">
    <property type="entry name" value="SGL"/>
</dbReference>
<dbReference type="GO" id="GO:0005509">
    <property type="term" value="F:calcium ion binding"/>
    <property type="evidence" value="ECO:0007669"/>
    <property type="project" value="TreeGrafter"/>
</dbReference>
<dbReference type="PRINTS" id="PR01790">
    <property type="entry name" value="SMP30FAMILY"/>
</dbReference>
<keyword evidence="3" id="KW-0479">Metal-binding</keyword>
<dbReference type="AlphaFoldDB" id="A0A399RSF7"/>
<dbReference type="RefSeq" id="WP_119452243.1">
    <property type="nucleotide sequence ID" value="NZ_QWGA01000002.1"/>
</dbReference>
<dbReference type="PANTHER" id="PTHR10907:SF47">
    <property type="entry name" value="REGUCALCIN"/>
    <property type="match status" value="1"/>
</dbReference>
<proteinExistence type="inferred from homology"/>
<dbReference type="InterPro" id="IPR011042">
    <property type="entry name" value="6-blade_b-propeller_TolB-like"/>
</dbReference>
<dbReference type="PANTHER" id="PTHR10907">
    <property type="entry name" value="REGUCALCIN"/>
    <property type="match status" value="1"/>
</dbReference>
<dbReference type="EMBL" id="QWGA01000002">
    <property type="protein sequence ID" value="RIJ33214.1"/>
    <property type="molecule type" value="Genomic_DNA"/>
</dbReference>
<gene>
    <name evidence="5" type="ORF">D1222_00195</name>
</gene>
<feature type="binding site" evidence="3">
    <location>
        <position position="102"/>
    </location>
    <ligand>
        <name>substrate</name>
    </ligand>
</feature>
<evidence type="ECO:0000256" key="3">
    <source>
        <dbReference type="PIRSR" id="PIRSR605511-2"/>
    </source>
</evidence>
<keyword evidence="3" id="KW-0862">Zinc</keyword>
<organism evidence="5 6">
    <name type="scientific">Henriciella algicola</name>
    <dbReference type="NCBI Taxonomy" id="1608422"/>
    <lineage>
        <taxon>Bacteria</taxon>
        <taxon>Pseudomonadati</taxon>
        <taxon>Pseudomonadota</taxon>
        <taxon>Alphaproteobacteria</taxon>
        <taxon>Hyphomonadales</taxon>
        <taxon>Hyphomonadaceae</taxon>
        <taxon>Henriciella</taxon>
    </lineage>
</organism>
<comment type="caution">
    <text evidence="5">The sequence shown here is derived from an EMBL/GenBank/DDBJ whole genome shotgun (WGS) entry which is preliminary data.</text>
</comment>
<evidence type="ECO:0000256" key="1">
    <source>
        <dbReference type="ARBA" id="ARBA00008853"/>
    </source>
</evidence>
<feature type="active site" description="Proton donor/acceptor" evidence="2">
    <location>
        <position position="198"/>
    </location>
</feature>
<dbReference type="InterPro" id="IPR005511">
    <property type="entry name" value="SMP-30"/>
</dbReference>
<reference evidence="5 6" key="1">
    <citation type="submission" date="2018-08" db="EMBL/GenBank/DDBJ databases">
        <title>Henriciella mobilis sp. nov., isolated from seawater.</title>
        <authorList>
            <person name="Cheng H."/>
            <person name="Wu Y.-H."/>
            <person name="Xu X.-W."/>
            <person name="Guo L.-L."/>
        </authorList>
    </citation>
    <scope>NUCLEOTIDE SEQUENCE [LARGE SCALE GENOMIC DNA]</scope>
    <source>
        <strain evidence="5 6">CCUG67844</strain>
    </source>
</reference>
<feature type="binding site" evidence="3">
    <location>
        <position position="100"/>
    </location>
    <ligand>
        <name>substrate</name>
    </ligand>
</feature>
<dbReference type="SUPFAM" id="SSF63829">
    <property type="entry name" value="Calcium-dependent phosphotriesterase"/>
    <property type="match status" value="1"/>
</dbReference>
<protein>
    <submittedName>
        <fullName evidence="5">SMP-30/gluconolactonase/LRE family protein</fullName>
    </submittedName>
</protein>
<feature type="binding site" evidence="3">
    <location>
        <position position="198"/>
    </location>
    <ligand>
        <name>a divalent metal cation</name>
        <dbReference type="ChEBI" id="CHEBI:60240"/>
    </ligand>
</feature>
<evidence type="ECO:0000313" key="5">
    <source>
        <dbReference type="EMBL" id="RIJ33214.1"/>
    </source>
</evidence>
<dbReference type="OrthoDB" id="2633250at2"/>